<sequence>MLQEILMFSGGIMSESKACSPVTKMRLNKDVKNYVFLDEM</sequence>
<gene>
    <name evidence="1" type="ORF">I595_3708</name>
</gene>
<dbReference type="AlphaFoldDB" id="A0A0P7AAU8"/>
<organism evidence="1 2">
    <name type="scientific">Croceitalea dokdonensis DOKDO 023</name>
    <dbReference type="NCBI Taxonomy" id="1300341"/>
    <lineage>
        <taxon>Bacteria</taxon>
        <taxon>Pseudomonadati</taxon>
        <taxon>Bacteroidota</taxon>
        <taxon>Flavobacteriia</taxon>
        <taxon>Flavobacteriales</taxon>
        <taxon>Flavobacteriaceae</taxon>
        <taxon>Croceitalea</taxon>
    </lineage>
</organism>
<protein>
    <submittedName>
        <fullName evidence="1">Uncharacterized protein</fullName>
    </submittedName>
</protein>
<proteinExistence type="predicted"/>
<evidence type="ECO:0000313" key="2">
    <source>
        <dbReference type="Proteomes" id="UP000050280"/>
    </source>
</evidence>
<dbReference type="EMBL" id="LDJX01000014">
    <property type="protein sequence ID" value="KPM30194.1"/>
    <property type="molecule type" value="Genomic_DNA"/>
</dbReference>
<dbReference type="Proteomes" id="UP000050280">
    <property type="component" value="Unassembled WGS sequence"/>
</dbReference>
<accession>A0A0P7AAU8</accession>
<keyword evidence="2" id="KW-1185">Reference proteome</keyword>
<reference evidence="1 2" key="1">
    <citation type="submission" date="2015-09" db="EMBL/GenBank/DDBJ databases">
        <title>Genome sequence of the marine flavobacterium Croceitalea dokdonensis DOKDO 023 that contains proton- and sodium-pumping rhodopsins.</title>
        <authorList>
            <person name="Kwon S.-K."/>
            <person name="Lee H.K."/>
            <person name="Kwak M.-J."/>
            <person name="Kim J.F."/>
        </authorList>
    </citation>
    <scope>NUCLEOTIDE SEQUENCE [LARGE SCALE GENOMIC DNA]</scope>
    <source>
        <strain evidence="1 2">DOKDO 023</strain>
    </source>
</reference>
<evidence type="ECO:0000313" key="1">
    <source>
        <dbReference type="EMBL" id="KPM30194.1"/>
    </source>
</evidence>
<name>A0A0P7AAU8_9FLAO</name>
<comment type="caution">
    <text evidence="1">The sequence shown here is derived from an EMBL/GenBank/DDBJ whole genome shotgun (WGS) entry which is preliminary data.</text>
</comment>